<dbReference type="EMBL" id="CAADFT010000075">
    <property type="protein sequence ID" value="VFK47033.1"/>
    <property type="molecule type" value="Genomic_DNA"/>
</dbReference>
<organism evidence="2">
    <name type="scientific">Candidatus Kentrum sp. TC</name>
    <dbReference type="NCBI Taxonomy" id="2126339"/>
    <lineage>
        <taxon>Bacteria</taxon>
        <taxon>Pseudomonadati</taxon>
        <taxon>Pseudomonadota</taxon>
        <taxon>Gammaproteobacteria</taxon>
        <taxon>Candidatus Kentrum</taxon>
    </lineage>
</organism>
<dbReference type="EMBL" id="CAADFS010000080">
    <property type="protein sequence ID" value="VFK49531.1"/>
    <property type="molecule type" value="Genomic_DNA"/>
</dbReference>
<proteinExistence type="predicted"/>
<evidence type="ECO:0000313" key="2">
    <source>
        <dbReference type="EMBL" id="VFK49531.1"/>
    </source>
</evidence>
<name>A0A450Z6V6_9GAMM</name>
<reference evidence="2" key="1">
    <citation type="submission" date="2019-02" db="EMBL/GenBank/DDBJ databases">
        <authorList>
            <person name="Gruber-Vodicka R. H."/>
            <person name="Seah K. B. B."/>
        </authorList>
    </citation>
    <scope>NUCLEOTIDE SEQUENCE</scope>
    <source>
        <strain evidence="2">BECK_BZ123</strain>
        <strain evidence="1">BECK_BZ125</strain>
    </source>
</reference>
<gene>
    <name evidence="2" type="ORF">BECKTC1821D_GA0114238_108012</name>
    <name evidence="1" type="ORF">BECKTC1821E_GA0114239_10754</name>
</gene>
<protein>
    <submittedName>
        <fullName evidence="2">Uncharacterized protein</fullName>
    </submittedName>
</protein>
<dbReference type="AlphaFoldDB" id="A0A450Z6V6"/>
<evidence type="ECO:0000313" key="1">
    <source>
        <dbReference type="EMBL" id="VFK47033.1"/>
    </source>
</evidence>
<accession>A0A450Z6V6</accession>
<sequence>MVVLAHTRQEASLTIDEQRTRDDATGLEWRHREIEG</sequence>